<keyword evidence="4" id="KW-1133">Transmembrane helix</keyword>
<name>A0A1G8IKW6_9NOCA</name>
<evidence type="ECO:0000259" key="6">
    <source>
        <dbReference type="Pfam" id="PF00482"/>
    </source>
</evidence>
<organism evidence="7 8">
    <name type="scientific">Rhodococcus triatomae</name>
    <dbReference type="NCBI Taxonomy" id="300028"/>
    <lineage>
        <taxon>Bacteria</taxon>
        <taxon>Bacillati</taxon>
        <taxon>Actinomycetota</taxon>
        <taxon>Actinomycetes</taxon>
        <taxon>Mycobacteriales</taxon>
        <taxon>Nocardiaceae</taxon>
        <taxon>Rhodococcus</taxon>
    </lineage>
</organism>
<feature type="domain" description="Type II secretion system protein GspF" evidence="6">
    <location>
        <begin position="104"/>
        <end position="224"/>
    </location>
</feature>
<dbReference type="OrthoDB" id="3712305at2"/>
<keyword evidence="3" id="KW-0812">Transmembrane</keyword>
<evidence type="ECO:0000256" key="4">
    <source>
        <dbReference type="ARBA" id="ARBA00022989"/>
    </source>
</evidence>
<dbReference type="RefSeq" id="WP_072740296.1">
    <property type="nucleotide sequence ID" value="NZ_CP048813.1"/>
</dbReference>
<reference evidence="7 8" key="1">
    <citation type="submission" date="2016-10" db="EMBL/GenBank/DDBJ databases">
        <authorList>
            <person name="de Groot N.N."/>
        </authorList>
    </citation>
    <scope>NUCLEOTIDE SEQUENCE [LARGE SCALE GENOMIC DNA]</scope>
    <source>
        <strain evidence="7 8">DSM 44892</strain>
    </source>
</reference>
<evidence type="ECO:0000256" key="1">
    <source>
        <dbReference type="ARBA" id="ARBA00004651"/>
    </source>
</evidence>
<evidence type="ECO:0000256" key="3">
    <source>
        <dbReference type="ARBA" id="ARBA00022692"/>
    </source>
</evidence>
<dbReference type="Pfam" id="PF00482">
    <property type="entry name" value="T2SSF"/>
    <property type="match status" value="1"/>
</dbReference>
<keyword evidence="5" id="KW-0472">Membrane</keyword>
<dbReference type="PANTHER" id="PTHR35007">
    <property type="entry name" value="INTEGRAL MEMBRANE PROTEIN-RELATED"/>
    <property type="match status" value="1"/>
</dbReference>
<evidence type="ECO:0000313" key="8">
    <source>
        <dbReference type="Proteomes" id="UP000183263"/>
    </source>
</evidence>
<accession>A0A1G8IKW6</accession>
<comment type="subcellular location">
    <subcellularLocation>
        <location evidence="1">Cell membrane</location>
        <topology evidence="1">Multi-pass membrane protein</topology>
    </subcellularLocation>
</comment>
<evidence type="ECO:0000256" key="5">
    <source>
        <dbReference type="ARBA" id="ARBA00023136"/>
    </source>
</evidence>
<protein>
    <submittedName>
        <fullName evidence="7">Tight adherence protein B</fullName>
    </submittedName>
</protein>
<gene>
    <name evidence="7" type="ORF">SAMN05444695_105312</name>
</gene>
<evidence type="ECO:0000256" key="2">
    <source>
        <dbReference type="ARBA" id="ARBA00022475"/>
    </source>
</evidence>
<dbReference type="Proteomes" id="UP000183263">
    <property type="component" value="Unassembled WGS sequence"/>
</dbReference>
<dbReference type="InterPro" id="IPR018076">
    <property type="entry name" value="T2SS_GspF_dom"/>
</dbReference>
<sequence length="271" mass="27157">MTTTVVVPLLLLGAALALLPPAGALRRIRTRTASRSVRATGAAGRRPVAVAAIAALATVLIVVSGSVAVVVAALLVGATAHGRIARARADRERIAQVAAVQAGLDTLAAELTVGAHPAAACAAAADECAPPVAEVFRTAAARARLGGSAAQGFRGARGPAAEAFERIAAVWLVADRHGLALAELLQAVRADLQGRARFRRRTEAGLAGARATAAVLAGLPVVGVGLGQLMGASPWRVLLGGGVGGVLLVVGSALACAGLFWTDRITRRVVS</sequence>
<dbReference type="GO" id="GO:0005886">
    <property type="term" value="C:plasma membrane"/>
    <property type="evidence" value="ECO:0007669"/>
    <property type="project" value="UniProtKB-SubCell"/>
</dbReference>
<dbReference type="EMBL" id="FNDN01000005">
    <property type="protein sequence ID" value="SDI19482.1"/>
    <property type="molecule type" value="Genomic_DNA"/>
</dbReference>
<keyword evidence="2" id="KW-1003">Cell membrane</keyword>
<dbReference type="PANTHER" id="PTHR35007:SF4">
    <property type="entry name" value="CONSERVED TRANSMEMBRANE PROTEIN-RELATED"/>
    <property type="match status" value="1"/>
</dbReference>
<keyword evidence="8" id="KW-1185">Reference proteome</keyword>
<proteinExistence type="predicted"/>
<evidence type="ECO:0000313" key="7">
    <source>
        <dbReference type="EMBL" id="SDI19482.1"/>
    </source>
</evidence>
<dbReference type="AlphaFoldDB" id="A0A1G8IKW6"/>